<evidence type="ECO:0000313" key="1">
    <source>
        <dbReference type="EMBL" id="SBT67258.1"/>
    </source>
</evidence>
<dbReference type="Proteomes" id="UP000199558">
    <property type="component" value="Unassembled WGS sequence"/>
</dbReference>
<dbReference type="GO" id="GO:0008168">
    <property type="term" value="F:methyltransferase activity"/>
    <property type="evidence" value="ECO:0007669"/>
    <property type="project" value="UniProtKB-KW"/>
</dbReference>
<dbReference type="Pfam" id="PF04672">
    <property type="entry name" value="Methyltransf_19"/>
    <property type="match status" value="1"/>
</dbReference>
<keyword evidence="2" id="KW-1185">Reference proteome</keyword>
<proteinExistence type="predicted"/>
<dbReference type="InterPro" id="IPR006764">
    <property type="entry name" value="SAM_dep_MeTrfase_SAV2177_type"/>
</dbReference>
<keyword evidence="1" id="KW-0808">Transferase</keyword>
<name>A0A1A9BDK3_9ACTN</name>
<gene>
    <name evidence="1" type="ORF">GA0070622_4312</name>
</gene>
<protein>
    <submittedName>
        <fullName evidence="1">S-adenosyl methyltransferase</fullName>
    </submittedName>
</protein>
<dbReference type="PIRSF" id="PIRSF017393">
    <property type="entry name" value="MTase_SAV2177"/>
    <property type="match status" value="1"/>
</dbReference>
<sequence>MERPLTGDKAAPPGIDRTVPSVARVYDYFLGGKDNFEVDRQVAEHALRITPDGPAAGQANRAFLRRVVRFLVSEAGIDQFLDVGSGLPTQGNVHEVATAHDPSARVVYVDNDPIVLAHGRALLAAEGTTTVIQADIRRPQEILGDPDVRRFLDFDRPIGLLLFAILHHLGDDEQPRAVSAELIDALPSGSYVAISHFRDPGERDPEGSRKAREVERVFNESLGTGRWRTDEEILSFADGLTLLEPGLVPLAEWRPDPGTPAPKQTDTYHTFVGLLARKP</sequence>
<organism evidence="1 2">
    <name type="scientific">Micromonospora sediminicola</name>
    <dbReference type="NCBI Taxonomy" id="946078"/>
    <lineage>
        <taxon>Bacteria</taxon>
        <taxon>Bacillati</taxon>
        <taxon>Actinomycetota</taxon>
        <taxon>Actinomycetes</taxon>
        <taxon>Micromonosporales</taxon>
        <taxon>Micromonosporaceae</taxon>
        <taxon>Micromonospora</taxon>
    </lineage>
</organism>
<dbReference type="STRING" id="946078.GA0070622_4312"/>
<dbReference type="SUPFAM" id="SSF53335">
    <property type="entry name" value="S-adenosyl-L-methionine-dependent methyltransferases"/>
    <property type="match status" value="1"/>
</dbReference>
<keyword evidence="1" id="KW-0489">Methyltransferase</keyword>
<dbReference type="Gene3D" id="3.40.50.150">
    <property type="entry name" value="Vaccinia Virus protein VP39"/>
    <property type="match status" value="1"/>
</dbReference>
<reference evidence="2" key="1">
    <citation type="submission" date="2016-06" db="EMBL/GenBank/DDBJ databases">
        <authorList>
            <person name="Varghese N."/>
            <person name="Submissions Spin"/>
        </authorList>
    </citation>
    <scope>NUCLEOTIDE SEQUENCE [LARGE SCALE GENOMIC DNA]</scope>
    <source>
        <strain evidence="2">DSM 45794</strain>
    </source>
</reference>
<dbReference type="GO" id="GO:0032259">
    <property type="term" value="P:methylation"/>
    <property type="evidence" value="ECO:0007669"/>
    <property type="project" value="UniProtKB-KW"/>
</dbReference>
<dbReference type="InterPro" id="IPR029063">
    <property type="entry name" value="SAM-dependent_MTases_sf"/>
</dbReference>
<accession>A0A1A9BDK3</accession>
<evidence type="ECO:0000313" key="2">
    <source>
        <dbReference type="Proteomes" id="UP000199558"/>
    </source>
</evidence>
<dbReference type="EMBL" id="FLRH01000003">
    <property type="protein sequence ID" value="SBT67258.1"/>
    <property type="molecule type" value="Genomic_DNA"/>
</dbReference>
<dbReference type="AlphaFoldDB" id="A0A1A9BDK3"/>